<keyword evidence="2" id="KW-0521">NADP</keyword>
<dbReference type="GO" id="GO:0008703">
    <property type="term" value="F:5-amino-6-(5-phosphoribosylamino)uracil reductase activity"/>
    <property type="evidence" value="ECO:0007669"/>
    <property type="project" value="InterPro"/>
</dbReference>
<dbReference type="GO" id="GO:0009231">
    <property type="term" value="P:riboflavin biosynthetic process"/>
    <property type="evidence" value="ECO:0007669"/>
    <property type="project" value="InterPro"/>
</dbReference>
<dbReference type="SUPFAM" id="SSF53597">
    <property type="entry name" value="Dihydrofolate reductase-like"/>
    <property type="match status" value="1"/>
</dbReference>
<dbReference type="InterPro" id="IPR050765">
    <property type="entry name" value="Riboflavin_Biosynth_HTPR"/>
</dbReference>
<comment type="pathway">
    <text evidence="1">Cofactor biosynthesis; riboflavin biosynthesis.</text>
</comment>
<dbReference type="Pfam" id="PF01872">
    <property type="entry name" value="RibD_C"/>
    <property type="match status" value="1"/>
</dbReference>
<evidence type="ECO:0000256" key="3">
    <source>
        <dbReference type="ARBA" id="ARBA00023002"/>
    </source>
</evidence>
<organism evidence="5">
    <name type="scientific">Staphylothermus marinus</name>
    <dbReference type="NCBI Taxonomy" id="2280"/>
    <lineage>
        <taxon>Archaea</taxon>
        <taxon>Thermoproteota</taxon>
        <taxon>Thermoprotei</taxon>
        <taxon>Desulfurococcales</taxon>
        <taxon>Desulfurococcaceae</taxon>
        <taxon>Staphylothermus</taxon>
    </lineage>
</organism>
<dbReference type="Gene3D" id="3.40.430.10">
    <property type="entry name" value="Dihydrofolate Reductase, subunit A"/>
    <property type="match status" value="1"/>
</dbReference>
<sequence>MSKPEVIVYSTISVDGGLDYIDKKIVLSSSRDFTRLHYFRSIVDAVMIGSNTVIKDNPLLTIRLPAYTGRQPYRVVVDGDLKLKPDYRVFDTTIAPSILITSIDNCYSEKTDLFRKKNIGVICTNRLTDKELDLNKALIDLNKLFNINKILVEGGGYLIGTLIKQKLVDKIVVSISPTILGLNKVDLIRVVLDKPLKLNIMNIYYDDLTNEVIISYKPDYSSL</sequence>
<keyword evidence="3" id="KW-0560">Oxidoreductase</keyword>
<dbReference type="InterPro" id="IPR024072">
    <property type="entry name" value="DHFR-like_dom_sf"/>
</dbReference>
<protein>
    <submittedName>
        <fullName evidence="5">RibD family protein</fullName>
    </submittedName>
</protein>
<evidence type="ECO:0000256" key="2">
    <source>
        <dbReference type="ARBA" id="ARBA00022857"/>
    </source>
</evidence>
<gene>
    <name evidence="5" type="ORF">ENU14_00020</name>
</gene>
<comment type="caution">
    <text evidence="5">The sequence shown here is derived from an EMBL/GenBank/DDBJ whole genome shotgun (WGS) entry which is preliminary data.</text>
</comment>
<name>A0A7C4HAN0_STAMA</name>
<dbReference type="PANTHER" id="PTHR38011">
    <property type="entry name" value="DIHYDROFOLATE REDUCTASE FAMILY PROTEIN (AFU_ORTHOLOGUE AFUA_8G06820)"/>
    <property type="match status" value="1"/>
</dbReference>
<reference evidence="5" key="1">
    <citation type="journal article" date="2020" name="mSystems">
        <title>Genome- and Community-Level Interaction Insights into Carbon Utilization and Element Cycling Functions of Hydrothermarchaeota in Hydrothermal Sediment.</title>
        <authorList>
            <person name="Zhou Z."/>
            <person name="Liu Y."/>
            <person name="Xu W."/>
            <person name="Pan J."/>
            <person name="Luo Z.H."/>
            <person name="Li M."/>
        </authorList>
    </citation>
    <scope>NUCLEOTIDE SEQUENCE [LARGE SCALE GENOMIC DNA]</scope>
    <source>
        <strain evidence="5">SpSt-642</strain>
    </source>
</reference>
<feature type="domain" description="Bacterial bifunctional deaminase-reductase C-terminal" evidence="4">
    <location>
        <begin position="4"/>
        <end position="185"/>
    </location>
</feature>
<proteinExistence type="predicted"/>
<evidence type="ECO:0000313" key="5">
    <source>
        <dbReference type="EMBL" id="HGM57969.1"/>
    </source>
</evidence>
<accession>A0A7C4HAN0</accession>
<dbReference type="AlphaFoldDB" id="A0A7C4HAN0"/>
<evidence type="ECO:0000256" key="1">
    <source>
        <dbReference type="ARBA" id="ARBA00005104"/>
    </source>
</evidence>
<evidence type="ECO:0000259" key="4">
    <source>
        <dbReference type="Pfam" id="PF01872"/>
    </source>
</evidence>
<dbReference type="InterPro" id="IPR002734">
    <property type="entry name" value="RibDG_C"/>
</dbReference>
<dbReference type="PANTHER" id="PTHR38011:SF7">
    <property type="entry name" value="2,5-DIAMINO-6-RIBOSYLAMINO-4(3H)-PYRIMIDINONE 5'-PHOSPHATE REDUCTASE"/>
    <property type="match status" value="1"/>
</dbReference>
<dbReference type="EMBL" id="DTBJ01000001">
    <property type="protein sequence ID" value="HGM57969.1"/>
    <property type="molecule type" value="Genomic_DNA"/>
</dbReference>